<proteinExistence type="predicted"/>
<name>A0A8J6XVH5_9BACT</name>
<evidence type="ECO:0000313" key="5">
    <source>
        <dbReference type="Proteomes" id="UP000648239"/>
    </source>
</evidence>
<keyword evidence="2" id="KW-1133">Transmembrane helix</keyword>
<feature type="domain" description="Band 7" evidence="3">
    <location>
        <begin position="57"/>
        <end position="224"/>
    </location>
</feature>
<dbReference type="AlphaFoldDB" id="A0A8J6XVH5"/>
<evidence type="ECO:0000313" key="4">
    <source>
        <dbReference type="EMBL" id="MBD3869337.1"/>
    </source>
</evidence>
<dbReference type="Proteomes" id="UP000648239">
    <property type="component" value="Unassembled WGS sequence"/>
</dbReference>
<feature type="transmembrane region" description="Helical" evidence="2">
    <location>
        <begin position="12"/>
        <end position="34"/>
    </location>
</feature>
<reference evidence="4 5" key="1">
    <citation type="submission" date="2020-08" db="EMBL/GenBank/DDBJ databases">
        <title>Acidobacteriota in marine sediments use diverse sulfur dissimilation pathways.</title>
        <authorList>
            <person name="Wasmund K."/>
        </authorList>
    </citation>
    <scope>NUCLEOTIDE SEQUENCE [LARGE SCALE GENOMIC DNA]</scope>
    <source>
        <strain evidence="4">MAG AM4</strain>
    </source>
</reference>
<gene>
    <name evidence="4" type="ORF">IFK94_14545</name>
</gene>
<organism evidence="4 5">
    <name type="scientific">Candidatus Polarisedimenticola svalbardensis</name>
    <dbReference type="NCBI Taxonomy" id="2886004"/>
    <lineage>
        <taxon>Bacteria</taxon>
        <taxon>Pseudomonadati</taxon>
        <taxon>Acidobacteriota</taxon>
        <taxon>Candidatus Polarisedimenticolia</taxon>
        <taxon>Candidatus Polarisedimenticolales</taxon>
        <taxon>Candidatus Polarisedimenticolaceae</taxon>
        <taxon>Candidatus Polarisedimenticola</taxon>
    </lineage>
</organism>
<comment type="subcellular location">
    <subcellularLocation>
        <location evidence="1">Membrane</location>
        <topology evidence="1">Single-pass membrane protein</topology>
    </subcellularLocation>
</comment>
<dbReference type="SUPFAM" id="SSF117892">
    <property type="entry name" value="Band 7/SPFH domain"/>
    <property type="match status" value="1"/>
</dbReference>
<protein>
    <submittedName>
        <fullName evidence="4">SPFH domain-containing protein</fullName>
    </submittedName>
</protein>
<accession>A0A8J6XVH5</accession>
<evidence type="ECO:0000256" key="1">
    <source>
        <dbReference type="ARBA" id="ARBA00004167"/>
    </source>
</evidence>
<evidence type="ECO:0000259" key="3">
    <source>
        <dbReference type="SMART" id="SM00244"/>
    </source>
</evidence>
<evidence type="ECO:0000256" key="2">
    <source>
        <dbReference type="SAM" id="Phobius"/>
    </source>
</evidence>
<dbReference type="PANTHER" id="PTHR43446">
    <property type="entry name" value="MEMBRANE PROTEIN-RELATED"/>
    <property type="match status" value="1"/>
</dbReference>
<dbReference type="Gene3D" id="3.30.479.30">
    <property type="entry name" value="Band 7 domain"/>
    <property type="match status" value="1"/>
</dbReference>
<sequence>MQQERIRKAISGYPMLLVSLLLLAGAVTSLVRTIQTENPWFVLPLVSCILLFILSLVGYFVVNPNDARVLVLFGTYKGTVKANGFYWANPFYTKAKITQRARNLNGEKLKVNDMAGNPIEIAAVVVWQVEDTFKASFDVDRYESYVIVQSEAAVRHLAGSYPYDTFEDDAEETLTLRAGKEKVSEELEKELSDRFERAGIKVIEARISHLAYAPEIAEAMLRRQQAVAVVAARTQIVEGAVSMVELALEKLASKKIVELDDERKATMVSNLLVVLCSESSATPVVNAGTLYQ</sequence>
<dbReference type="Pfam" id="PF01145">
    <property type="entry name" value="Band_7"/>
    <property type="match status" value="1"/>
</dbReference>
<dbReference type="InterPro" id="IPR036013">
    <property type="entry name" value="Band_7/SPFH_dom_sf"/>
</dbReference>
<dbReference type="InterPro" id="IPR001107">
    <property type="entry name" value="Band_7"/>
</dbReference>
<feature type="transmembrane region" description="Helical" evidence="2">
    <location>
        <begin position="40"/>
        <end position="62"/>
    </location>
</feature>
<dbReference type="CDD" id="cd03402">
    <property type="entry name" value="SPFH_like_u2"/>
    <property type="match status" value="1"/>
</dbReference>
<dbReference type="PANTHER" id="PTHR43446:SF1">
    <property type="entry name" value="BAND 7 DOMAIN-CONTAINING PROTEIN"/>
    <property type="match status" value="1"/>
</dbReference>
<dbReference type="EMBL" id="JACXWD010000077">
    <property type="protein sequence ID" value="MBD3869337.1"/>
    <property type="molecule type" value="Genomic_DNA"/>
</dbReference>
<dbReference type="GO" id="GO:0016020">
    <property type="term" value="C:membrane"/>
    <property type="evidence" value="ECO:0007669"/>
    <property type="project" value="UniProtKB-SubCell"/>
</dbReference>
<comment type="caution">
    <text evidence="4">The sequence shown here is derived from an EMBL/GenBank/DDBJ whole genome shotgun (WGS) entry which is preliminary data.</text>
</comment>
<keyword evidence="2" id="KW-0472">Membrane</keyword>
<keyword evidence="2" id="KW-0812">Transmembrane</keyword>
<dbReference type="SMART" id="SM00244">
    <property type="entry name" value="PHB"/>
    <property type="match status" value="1"/>
</dbReference>